<dbReference type="SUPFAM" id="SSF52283">
    <property type="entry name" value="Formate/glycerate dehydrogenase catalytic domain-like"/>
    <property type="match status" value="1"/>
</dbReference>
<dbReference type="InterPro" id="IPR006139">
    <property type="entry name" value="D-isomer_2_OHA_DH_cat_dom"/>
</dbReference>
<dbReference type="SUPFAM" id="SSF51735">
    <property type="entry name" value="NAD(P)-binding Rossmann-fold domains"/>
    <property type="match status" value="1"/>
</dbReference>
<dbReference type="GO" id="GO:0008652">
    <property type="term" value="P:amino acid biosynthetic process"/>
    <property type="evidence" value="ECO:0007669"/>
    <property type="project" value="UniProtKB-KW"/>
</dbReference>
<dbReference type="Gene3D" id="3.40.50.720">
    <property type="entry name" value="NAD(P)-binding Rossmann-like Domain"/>
    <property type="match status" value="2"/>
</dbReference>
<evidence type="ECO:0000256" key="2">
    <source>
        <dbReference type="ARBA" id="ARBA00022605"/>
    </source>
</evidence>
<feature type="domain" description="D-isomer specific 2-hydroxyacid dehydrogenase catalytic" evidence="6">
    <location>
        <begin position="24"/>
        <end position="310"/>
    </location>
</feature>
<dbReference type="Pfam" id="PF00389">
    <property type="entry name" value="2-Hacid_dh"/>
    <property type="match status" value="1"/>
</dbReference>
<keyword evidence="2" id="KW-0028">Amino-acid biosynthesis</keyword>
<protein>
    <submittedName>
        <fullName evidence="8">Phosphoglycerate dehydrogenase-like enzyme</fullName>
    </submittedName>
</protein>
<feature type="domain" description="D-isomer specific 2-hydroxyacid dehydrogenase NAD-binding" evidence="7">
    <location>
        <begin position="111"/>
        <end position="285"/>
    </location>
</feature>
<keyword evidence="3 5" id="KW-0560">Oxidoreductase</keyword>
<dbReference type="GO" id="GO:0051287">
    <property type="term" value="F:NAD binding"/>
    <property type="evidence" value="ECO:0007669"/>
    <property type="project" value="InterPro"/>
</dbReference>
<accession>A0A2T5V5P4</accession>
<reference evidence="8 9" key="1">
    <citation type="submission" date="2018-04" db="EMBL/GenBank/DDBJ databases">
        <title>Genomic Encyclopedia of Archaeal and Bacterial Type Strains, Phase II (KMG-II): from individual species to whole genera.</title>
        <authorList>
            <person name="Goeker M."/>
        </authorList>
    </citation>
    <scope>NUCLEOTIDE SEQUENCE [LARGE SCALE GENOMIC DNA]</scope>
    <source>
        <strain evidence="8 9">DSM 23382</strain>
    </source>
</reference>
<name>A0A2T5V5P4_9HYPH</name>
<dbReference type="Pfam" id="PF02826">
    <property type="entry name" value="2-Hacid_dh_C"/>
    <property type="match status" value="1"/>
</dbReference>
<evidence type="ECO:0000256" key="3">
    <source>
        <dbReference type="ARBA" id="ARBA00023002"/>
    </source>
</evidence>
<evidence type="ECO:0000256" key="5">
    <source>
        <dbReference type="RuleBase" id="RU003719"/>
    </source>
</evidence>
<evidence type="ECO:0000313" key="8">
    <source>
        <dbReference type="EMBL" id="PTW59046.1"/>
    </source>
</evidence>
<dbReference type="OrthoDB" id="9793626at2"/>
<dbReference type="GO" id="GO:0016616">
    <property type="term" value="F:oxidoreductase activity, acting on the CH-OH group of donors, NAD or NADP as acceptor"/>
    <property type="evidence" value="ECO:0007669"/>
    <property type="project" value="InterPro"/>
</dbReference>
<dbReference type="Proteomes" id="UP000244081">
    <property type="component" value="Unassembled WGS sequence"/>
</dbReference>
<keyword evidence="4" id="KW-0520">NAD</keyword>
<organism evidence="8 9">
    <name type="scientific">Breoghania corrubedonensis</name>
    <dbReference type="NCBI Taxonomy" id="665038"/>
    <lineage>
        <taxon>Bacteria</taxon>
        <taxon>Pseudomonadati</taxon>
        <taxon>Pseudomonadota</taxon>
        <taxon>Alphaproteobacteria</taxon>
        <taxon>Hyphomicrobiales</taxon>
        <taxon>Stappiaceae</taxon>
        <taxon>Breoghania</taxon>
    </lineage>
</organism>
<evidence type="ECO:0000259" key="6">
    <source>
        <dbReference type="Pfam" id="PF00389"/>
    </source>
</evidence>
<dbReference type="InterPro" id="IPR029752">
    <property type="entry name" value="D-isomer_DH_CS1"/>
</dbReference>
<sequence length="317" mass="33875">MRIAVLDDYQRVALSFADWSKVKARAEVTVYSTPLGSEEDVVAELQPYDAVCLMRERTPFPASVIDTLPNLKLIVTTGMRNAALDVGAAERRGIVVSGTHSPGHATAELAFGLMIGLARNMLAEVRSLTCGGWQVGVGRDLRGATLGIIGLGRLGSQMAGFGKAFGMDVIAWSENLTDERCAEVGVGRAPNLEGLLRRSDFVTIHTKLSERTRGLIGASELALMKHDAILINTSRAPIVDTMALIAALSSGHIGGAGIDVFDEEPLAAVHPLHAAPNLLMTPHLGYVTRETYAVFYRETVEALEAFLSGDLVRPLSA</sequence>
<dbReference type="AlphaFoldDB" id="A0A2T5V5P4"/>
<dbReference type="InterPro" id="IPR006140">
    <property type="entry name" value="D-isomer_DH_NAD-bd"/>
</dbReference>
<dbReference type="InterPro" id="IPR050857">
    <property type="entry name" value="D-2-hydroxyacid_DH"/>
</dbReference>
<evidence type="ECO:0000313" key="9">
    <source>
        <dbReference type="Proteomes" id="UP000244081"/>
    </source>
</evidence>
<dbReference type="PANTHER" id="PTHR42789">
    <property type="entry name" value="D-ISOMER SPECIFIC 2-HYDROXYACID DEHYDROGENASE FAMILY PROTEIN (AFU_ORTHOLOGUE AFUA_6G10090)"/>
    <property type="match status" value="1"/>
</dbReference>
<gene>
    <name evidence="8" type="ORF">C8N35_10881</name>
</gene>
<comment type="similarity">
    <text evidence="1 5">Belongs to the D-isomer specific 2-hydroxyacid dehydrogenase family.</text>
</comment>
<keyword evidence="9" id="KW-1185">Reference proteome</keyword>
<dbReference type="PANTHER" id="PTHR42789:SF1">
    <property type="entry name" value="D-ISOMER SPECIFIC 2-HYDROXYACID DEHYDROGENASE FAMILY PROTEIN (AFU_ORTHOLOGUE AFUA_6G10090)"/>
    <property type="match status" value="1"/>
</dbReference>
<dbReference type="CDD" id="cd12169">
    <property type="entry name" value="PGDH_like_1"/>
    <property type="match status" value="1"/>
</dbReference>
<dbReference type="InterPro" id="IPR036291">
    <property type="entry name" value="NAD(P)-bd_dom_sf"/>
</dbReference>
<dbReference type="RefSeq" id="WP_107991114.1">
    <property type="nucleotide sequence ID" value="NZ_QAYG01000008.1"/>
</dbReference>
<dbReference type="EMBL" id="QAYG01000008">
    <property type="protein sequence ID" value="PTW59046.1"/>
    <property type="molecule type" value="Genomic_DNA"/>
</dbReference>
<dbReference type="PROSITE" id="PS00065">
    <property type="entry name" value="D_2_HYDROXYACID_DH_1"/>
    <property type="match status" value="1"/>
</dbReference>
<proteinExistence type="inferred from homology"/>
<evidence type="ECO:0000259" key="7">
    <source>
        <dbReference type="Pfam" id="PF02826"/>
    </source>
</evidence>
<evidence type="ECO:0000256" key="1">
    <source>
        <dbReference type="ARBA" id="ARBA00005854"/>
    </source>
</evidence>
<evidence type="ECO:0000256" key="4">
    <source>
        <dbReference type="ARBA" id="ARBA00023027"/>
    </source>
</evidence>
<comment type="caution">
    <text evidence="8">The sequence shown here is derived from an EMBL/GenBank/DDBJ whole genome shotgun (WGS) entry which is preliminary data.</text>
</comment>